<gene>
    <name evidence="5" type="ORF">F1189_20495</name>
</gene>
<evidence type="ECO:0000256" key="1">
    <source>
        <dbReference type="ARBA" id="ARBA00022448"/>
    </source>
</evidence>
<dbReference type="RefSeq" id="WP_150042737.1">
    <property type="nucleotide sequence ID" value="NZ_OW485601.1"/>
</dbReference>
<dbReference type="SMART" id="SM00382">
    <property type="entry name" value="AAA"/>
    <property type="match status" value="1"/>
</dbReference>
<dbReference type="PANTHER" id="PTHR45772:SF7">
    <property type="entry name" value="AMINO ACID ABC TRANSPORTER ATP-BINDING PROTEIN"/>
    <property type="match status" value="1"/>
</dbReference>
<evidence type="ECO:0000256" key="2">
    <source>
        <dbReference type="ARBA" id="ARBA00022741"/>
    </source>
</evidence>
<dbReference type="InterPro" id="IPR032823">
    <property type="entry name" value="BCA_ABC_TP_C"/>
</dbReference>
<dbReference type="InterPro" id="IPR003593">
    <property type="entry name" value="AAA+_ATPase"/>
</dbReference>
<dbReference type="GO" id="GO:0042941">
    <property type="term" value="P:D-alanine transmembrane transport"/>
    <property type="evidence" value="ECO:0007669"/>
    <property type="project" value="TreeGrafter"/>
</dbReference>
<dbReference type="AlphaFoldDB" id="A0A5M6IRY2"/>
<dbReference type="GO" id="GO:1903806">
    <property type="term" value="P:L-isoleucine import across plasma membrane"/>
    <property type="evidence" value="ECO:0007669"/>
    <property type="project" value="TreeGrafter"/>
</dbReference>
<dbReference type="GO" id="GO:1903805">
    <property type="term" value="P:L-valine import across plasma membrane"/>
    <property type="evidence" value="ECO:0007669"/>
    <property type="project" value="TreeGrafter"/>
</dbReference>
<dbReference type="PANTHER" id="PTHR45772">
    <property type="entry name" value="CONSERVED COMPONENT OF ABC TRANSPORTER FOR NATURAL AMINO ACIDS-RELATED"/>
    <property type="match status" value="1"/>
</dbReference>
<sequence length="252" mass="26387">MTVLAVQGVRKSFGGVRAVDDVSFALAAGEMLALIGPNGAGKSTCFNMVGGQVRPDAGRVRLAGRDITGLPPRRIARLGVGRSFQIAATFASMTVRENVQVALQAHRGATWRFWRPADSLFVAEAETLLAEVGMAEQAGRAAGVLAYGDVKRLELAVALAGAPRLLLMDEPTAGMAPAERAALMALVRRLATERALAVLFTEHDMDVVFGVADRILVLDRGRLIAAGDAATIRADAAVRAVYLGADALAGDP</sequence>
<accession>A0A5M6IRY2</accession>
<dbReference type="FunFam" id="3.40.50.300:FF:000421">
    <property type="entry name" value="Branched-chain amino acid ABC transporter ATP-binding protein"/>
    <property type="match status" value="1"/>
</dbReference>
<dbReference type="OrthoDB" id="9779872at2"/>
<proteinExistence type="predicted"/>
<dbReference type="EMBL" id="VWPK01000036">
    <property type="protein sequence ID" value="KAA5610235.1"/>
    <property type="molecule type" value="Genomic_DNA"/>
</dbReference>
<keyword evidence="3 5" id="KW-0067">ATP-binding</keyword>
<keyword evidence="6" id="KW-1185">Reference proteome</keyword>
<dbReference type="PROSITE" id="PS50893">
    <property type="entry name" value="ABC_TRANSPORTER_2"/>
    <property type="match status" value="1"/>
</dbReference>
<organism evidence="5 6">
    <name type="scientific">Rhodovastum atsumiense</name>
    <dbReference type="NCBI Taxonomy" id="504468"/>
    <lineage>
        <taxon>Bacteria</taxon>
        <taxon>Pseudomonadati</taxon>
        <taxon>Pseudomonadota</taxon>
        <taxon>Alphaproteobacteria</taxon>
        <taxon>Acetobacterales</taxon>
        <taxon>Acetobacteraceae</taxon>
        <taxon>Rhodovastum</taxon>
    </lineage>
</organism>
<dbReference type="InterPro" id="IPR051120">
    <property type="entry name" value="ABC_AA/LPS_Transport"/>
</dbReference>
<name>A0A5M6IRY2_9PROT</name>
<reference evidence="5 6" key="1">
    <citation type="submission" date="2019-09" db="EMBL/GenBank/DDBJ databases">
        <title>Genome sequence of Rhodovastum atsumiense, a diverse member of the Acetobacteraceae family of non-sulfur purple photosynthetic bacteria.</title>
        <authorList>
            <person name="Meyer T."/>
            <person name="Kyndt J."/>
        </authorList>
    </citation>
    <scope>NUCLEOTIDE SEQUENCE [LARGE SCALE GENOMIC DNA]</scope>
    <source>
        <strain evidence="5 6">DSM 21279</strain>
    </source>
</reference>
<evidence type="ECO:0000259" key="4">
    <source>
        <dbReference type="PROSITE" id="PS50893"/>
    </source>
</evidence>
<dbReference type="Proteomes" id="UP000325255">
    <property type="component" value="Unassembled WGS sequence"/>
</dbReference>
<dbReference type="GO" id="GO:0015188">
    <property type="term" value="F:L-isoleucine transmembrane transporter activity"/>
    <property type="evidence" value="ECO:0007669"/>
    <property type="project" value="TreeGrafter"/>
</dbReference>
<dbReference type="GO" id="GO:0016887">
    <property type="term" value="F:ATP hydrolysis activity"/>
    <property type="evidence" value="ECO:0007669"/>
    <property type="project" value="InterPro"/>
</dbReference>
<comment type="caution">
    <text evidence="5">The sequence shown here is derived from an EMBL/GenBank/DDBJ whole genome shotgun (WGS) entry which is preliminary data.</text>
</comment>
<dbReference type="InterPro" id="IPR027417">
    <property type="entry name" value="P-loop_NTPase"/>
</dbReference>
<dbReference type="Pfam" id="PF00005">
    <property type="entry name" value="ABC_tran"/>
    <property type="match status" value="1"/>
</dbReference>
<feature type="domain" description="ABC transporter" evidence="4">
    <location>
        <begin position="4"/>
        <end position="245"/>
    </location>
</feature>
<evidence type="ECO:0000256" key="3">
    <source>
        <dbReference type="ARBA" id="ARBA00022840"/>
    </source>
</evidence>
<dbReference type="Gene3D" id="3.40.50.300">
    <property type="entry name" value="P-loop containing nucleotide triphosphate hydrolases"/>
    <property type="match status" value="1"/>
</dbReference>
<evidence type="ECO:0000313" key="6">
    <source>
        <dbReference type="Proteomes" id="UP000325255"/>
    </source>
</evidence>
<dbReference type="GO" id="GO:0005886">
    <property type="term" value="C:plasma membrane"/>
    <property type="evidence" value="ECO:0007669"/>
    <property type="project" value="TreeGrafter"/>
</dbReference>
<dbReference type="SUPFAM" id="SSF52540">
    <property type="entry name" value="P-loop containing nucleoside triphosphate hydrolases"/>
    <property type="match status" value="1"/>
</dbReference>
<keyword evidence="1" id="KW-0813">Transport</keyword>
<evidence type="ECO:0000313" key="5">
    <source>
        <dbReference type="EMBL" id="KAA5610235.1"/>
    </source>
</evidence>
<dbReference type="GO" id="GO:0005524">
    <property type="term" value="F:ATP binding"/>
    <property type="evidence" value="ECO:0007669"/>
    <property type="project" value="UniProtKB-KW"/>
</dbReference>
<dbReference type="Pfam" id="PF12399">
    <property type="entry name" value="BCA_ABC_TP_C"/>
    <property type="match status" value="1"/>
</dbReference>
<keyword evidence="2" id="KW-0547">Nucleotide-binding</keyword>
<dbReference type="GO" id="GO:0015192">
    <property type="term" value="F:L-phenylalanine transmembrane transporter activity"/>
    <property type="evidence" value="ECO:0007669"/>
    <property type="project" value="TreeGrafter"/>
</dbReference>
<dbReference type="InterPro" id="IPR003439">
    <property type="entry name" value="ABC_transporter-like_ATP-bd"/>
</dbReference>
<dbReference type="GO" id="GO:0005304">
    <property type="term" value="F:L-valine transmembrane transporter activity"/>
    <property type="evidence" value="ECO:0007669"/>
    <property type="project" value="TreeGrafter"/>
</dbReference>
<dbReference type="CDD" id="cd03219">
    <property type="entry name" value="ABC_Mj1267_LivG_branched"/>
    <property type="match status" value="1"/>
</dbReference>
<protein>
    <submittedName>
        <fullName evidence="5">ABC transporter ATP-binding protein</fullName>
    </submittedName>
</protein>
<dbReference type="GO" id="GO:0015808">
    <property type="term" value="P:L-alanine transport"/>
    <property type="evidence" value="ECO:0007669"/>
    <property type="project" value="TreeGrafter"/>
</dbReference>